<gene>
    <name evidence="1" type="ORF">TJEJU_2144</name>
</gene>
<dbReference type="PANTHER" id="PTHR39961">
    <property type="entry name" value="HYPOTHETICAL CYTOSOLIC PROTEIN"/>
    <property type="match status" value="1"/>
</dbReference>
<dbReference type="AlphaFoldDB" id="A0A238U9H3"/>
<reference evidence="1 2" key="1">
    <citation type="submission" date="2017-07" db="EMBL/GenBank/DDBJ databases">
        <authorList>
            <person name="Sun Z.S."/>
            <person name="Albrecht U."/>
            <person name="Echele G."/>
            <person name="Lee C.C."/>
        </authorList>
    </citation>
    <scope>NUCLEOTIDE SEQUENCE [LARGE SCALE GENOMIC DNA]</scope>
    <source>
        <strain evidence="2">type strain: KCTC 22618</strain>
    </source>
</reference>
<accession>A0A238U9H3</accession>
<dbReference type="Pfam" id="PF04308">
    <property type="entry name" value="RNaseH_like"/>
    <property type="match status" value="1"/>
</dbReference>
<dbReference type="RefSeq" id="WP_095071929.1">
    <property type="nucleotide sequence ID" value="NZ_LT899436.1"/>
</dbReference>
<dbReference type="PANTHER" id="PTHR39961:SF1">
    <property type="entry name" value="DUF458 DOMAIN-CONTAINING PROTEIN"/>
    <property type="match status" value="1"/>
</dbReference>
<evidence type="ECO:0000313" key="1">
    <source>
        <dbReference type="EMBL" id="SNR15839.1"/>
    </source>
</evidence>
<protein>
    <recommendedName>
        <fullName evidence="3">DUF458 domain-containing protein</fullName>
    </recommendedName>
</protein>
<dbReference type="OrthoDB" id="13663at2"/>
<evidence type="ECO:0000313" key="2">
    <source>
        <dbReference type="Proteomes" id="UP000215214"/>
    </source>
</evidence>
<keyword evidence="2" id="KW-1185">Reference proteome</keyword>
<name>A0A238U9H3_9FLAO</name>
<dbReference type="Proteomes" id="UP000215214">
    <property type="component" value="Chromosome TJEJU"/>
</dbReference>
<dbReference type="InterPro" id="IPR007405">
    <property type="entry name" value="Phage_KVP40_Orf299"/>
</dbReference>
<dbReference type="KEGG" id="tje:TJEJU_2144"/>
<sequence>MKTVKQKWRNFSGKEFCEPITTLIEKAIVREQSEGYNLKICVGSDSQAYKSHIEYATAIVVLREGKGGFMFMRNLKGTKQISIKERMLKEVTMSVETAYAICNILDKYNVSLEVHADINTDPKFQSNVALKDAMGYILGMGFEFKAKPYAFASSSCADKVV</sequence>
<evidence type="ECO:0008006" key="3">
    <source>
        <dbReference type="Google" id="ProtNLM"/>
    </source>
</evidence>
<dbReference type="EMBL" id="LT899436">
    <property type="protein sequence ID" value="SNR15839.1"/>
    <property type="molecule type" value="Genomic_DNA"/>
</dbReference>
<proteinExistence type="predicted"/>
<organism evidence="1 2">
    <name type="scientific">Tenacibaculum jejuense</name>
    <dbReference type="NCBI Taxonomy" id="584609"/>
    <lineage>
        <taxon>Bacteria</taxon>
        <taxon>Pseudomonadati</taxon>
        <taxon>Bacteroidota</taxon>
        <taxon>Flavobacteriia</taxon>
        <taxon>Flavobacteriales</taxon>
        <taxon>Flavobacteriaceae</taxon>
        <taxon>Tenacibaculum</taxon>
    </lineage>
</organism>